<dbReference type="NCBIfam" id="NF004281">
    <property type="entry name" value="PRK05690.1"/>
    <property type="match status" value="1"/>
</dbReference>
<proteinExistence type="inferred from homology"/>
<dbReference type="GO" id="GO:0005524">
    <property type="term" value="F:ATP binding"/>
    <property type="evidence" value="ECO:0007669"/>
    <property type="project" value="UniProtKB-KW"/>
</dbReference>
<dbReference type="InterPro" id="IPR035985">
    <property type="entry name" value="Ubiquitin-activating_enz"/>
</dbReference>
<accession>A0AA35WQW8</accession>
<dbReference type="SUPFAM" id="SSF69572">
    <property type="entry name" value="Activating enzymes of the ubiquitin-like proteins"/>
    <property type="match status" value="1"/>
</dbReference>
<reference evidence="9" key="1">
    <citation type="submission" date="2023-03" db="EMBL/GenBank/DDBJ databases">
        <authorList>
            <person name="Steffen K."/>
            <person name="Cardenas P."/>
        </authorList>
    </citation>
    <scope>NUCLEOTIDE SEQUENCE</scope>
</reference>
<dbReference type="Proteomes" id="UP001174909">
    <property type="component" value="Unassembled WGS sequence"/>
</dbReference>
<evidence type="ECO:0000256" key="2">
    <source>
        <dbReference type="ARBA" id="ARBA00007103"/>
    </source>
</evidence>
<dbReference type="PROSITE" id="PS00901">
    <property type="entry name" value="CYS_SYNTHASE"/>
    <property type="match status" value="1"/>
</dbReference>
<evidence type="ECO:0000259" key="8">
    <source>
        <dbReference type="Pfam" id="PF00899"/>
    </source>
</evidence>
<evidence type="ECO:0000313" key="9">
    <source>
        <dbReference type="EMBL" id="CAI8023335.1"/>
    </source>
</evidence>
<dbReference type="CDD" id="cd01561">
    <property type="entry name" value="CBS_like"/>
    <property type="match status" value="1"/>
</dbReference>
<dbReference type="Pfam" id="PF00899">
    <property type="entry name" value="ThiF"/>
    <property type="match status" value="1"/>
</dbReference>
<dbReference type="PANTHER" id="PTHR10314">
    <property type="entry name" value="CYSTATHIONINE BETA-SYNTHASE"/>
    <property type="match status" value="1"/>
</dbReference>
<evidence type="ECO:0000259" key="7">
    <source>
        <dbReference type="Pfam" id="PF00291"/>
    </source>
</evidence>
<dbReference type="AlphaFoldDB" id="A0AA35WQW8"/>
<keyword evidence="10" id="KW-1185">Reference proteome</keyword>
<sequence length="610" mass="66077">MVQPLRLTPDQVKRYSRHIIMQDVGSAGQRKMMESSALIIGAGGLGSPSAVYLALAGVGKLGIVDFDVVELSNLQRQILHHTPDVGRPKVQSAKDNILSYNPEVDVVLHETWLTSENAFDIISQYDIVINGADNFATRYLVNDACYLLNKPLFDGSILIFDGQATVFLPGQGCYRCLFPAPPPPGMVPNCAEAGVLGALTGLVGSIQATEALKYILGIGDSLASRLMVIDALSMQFREVRLRRNPECPLCGDNPTVTELIDYEVFCGVAEIPEPATIAAGAPRRINIPAAQQPIMPTNSTYKGIIATIGNTPLVELQKLSPNPNVRIFAKLEGQNPTGSVKDRIALKMIERAEADGEITPNRIILEPTSGNTGISLAMIGRVKGYKVKVVMPENVSAERTQLLEAYGAEIVYSDGTLGTNGSVVVAQEMVAKNPHDYLMLYQYGNDGIPDAHYEGTGQEIVEALPDVDVFVAGLGTGGTLMGNARRLKEHRSDIKIIAVAPEPDDFISGLRRLEDGFIPPILDINLLDNRLLVNSFDSFHMTKELLDKEGIFAGISSGSVIAGALKQADRMESGNVVCLLADGGWKYLSSQLWTKDYETLAKEAQGKIWW</sequence>
<dbReference type="CDD" id="cd00757">
    <property type="entry name" value="ThiF_MoeB_HesA_family"/>
    <property type="match status" value="1"/>
</dbReference>
<dbReference type="FunFam" id="3.40.50.720:FF:000033">
    <property type="entry name" value="Adenylyltransferase and sulfurtransferase MOCS3"/>
    <property type="match status" value="1"/>
</dbReference>
<dbReference type="Gene3D" id="3.40.50.1100">
    <property type="match status" value="2"/>
</dbReference>
<dbReference type="SUPFAM" id="SSF53686">
    <property type="entry name" value="Tryptophan synthase beta subunit-like PLP-dependent enzymes"/>
    <property type="match status" value="1"/>
</dbReference>
<feature type="domain" description="THIF-type NAD/FAD binding fold" evidence="8">
    <location>
        <begin position="15"/>
        <end position="248"/>
    </location>
</feature>
<dbReference type="Pfam" id="PF00291">
    <property type="entry name" value="PALP"/>
    <property type="match status" value="1"/>
</dbReference>
<gene>
    <name evidence="9" type="ORF">GBAR_LOCUS13640</name>
</gene>
<comment type="cofactor">
    <cofactor evidence="1">
        <name>pyridoxal 5'-phosphate</name>
        <dbReference type="ChEBI" id="CHEBI:597326"/>
    </cofactor>
</comment>
<evidence type="ECO:0000256" key="4">
    <source>
        <dbReference type="ARBA" id="ARBA00022741"/>
    </source>
</evidence>
<evidence type="ECO:0000256" key="1">
    <source>
        <dbReference type="ARBA" id="ARBA00001933"/>
    </source>
</evidence>
<dbReference type="InterPro" id="IPR000594">
    <property type="entry name" value="ThiF_NAD_FAD-bd"/>
</dbReference>
<comment type="caution">
    <text evidence="9">The sequence shown here is derived from an EMBL/GenBank/DDBJ whole genome shotgun (WGS) entry which is preliminary data.</text>
</comment>
<dbReference type="InterPro" id="IPR036052">
    <property type="entry name" value="TrpB-like_PALP_sf"/>
</dbReference>
<dbReference type="GO" id="GO:0006535">
    <property type="term" value="P:cysteine biosynthetic process from serine"/>
    <property type="evidence" value="ECO:0007669"/>
    <property type="project" value="InterPro"/>
</dbReference>
<dbReference type="EMBL" id="CASHTH010002004">
    <property type="protein sequence ID" value="CAI8023335.1"/>
    <property type="molecule type" value="Genomic_DNA"/>
</dbReference>
<protein>
    <submittedName>
        <fullName evidence="9">Adenylyltransferase and sulfurtransferase MOCS3</fullName>
    </submittedName>
</protein>
<name>A0AA35WQW8_GEOBA</name>
<evidence type="ECO:0000256" key="5">
    <source>
        <dbReference type="ARBA" id="ARBA00022840"/>
    </source>
</evidence>
<keyword evidence="3" id="KW-0808">Transferase</keyword>
<dbReference type="InterPro" id="IPR050214">
    <property type="entry name" value="Cys_Synth/Cystath_Beta-Synth"/>
</dbReference>
<feature type="domain" description="Tryptophan synthase beta chain-like PALP" evidence="7">
    <location>
        <begin position="307"/>
        <end position="581"/>
    </location>
</feature>
<dbReference type="InterPro" id="IPR001216">
    <property type="entry name" value="P-phosphate_BS"/>
</dbReference>
<dbReference type="GO" id="GO:0008641">
    <property type="term" value="F:ubiquitin-like modifier activating enzyme activity"/>
    <property type="evidence" value="ECO:0007669"/>
    <property type="project" value="InterPro"/>
</dbReference>
<dbReference type="Gene3D" id="3.40.50.720">
    <property type="entry name" value="NAD(P)-binding Rossmann-like Domain"/>
    <property type="match status" value="1"/>
</dbReference>
<dbReference type="GO" id="GO:0016779">
    <property type="term" value="F:nucleotidyltransferase activity"/>
    <property type="evidence" value="ECO:0007669"/>
    <property type="project" value="UniProtKB-KW"/>
</dbReference>
<keyword evidence="5" id="KW-0067">ATP-binding</keyword>
<comment type="similarity">
    <text evidence="2">Belongs to the cysteine synthase/cystathionine beta-synthase family.</text>
</comment>
<keyword evidence="4" id="KW-0547">Nucleotide-binding</keyword>
<evidence type="ECO:0000313" key="10">
    <source>
        <dbReference type="Proteomes" id="UP001174909"/>
    </source>
</evidence>
<keyword evidence="6" id="KW-0663">Pyridoxal phosphate</keyword>
<evidence type="ECO:0000256" key="6">
    <source>
        <dbReference type="ARBA" id="ARBA00022898"/>
    </source>
</evidence>
<evidence type="ECO:0000256" key="3">
    <source>
        <dbReference type="ARBA" id="ARBA00022679"/>
    </source>
</evidence>
<dbReference type="InterPro" id="IPR001926">
    <property type="entry name" value="TrpB-like_PALP"/>
</dbReference>
<organism evidence="9 10">
    <name type="scientific">Geodia barretti</name>
    <name type="common">Barrett's horny sponge</name>
    <dbReference type="NCBI Taxonomy" id="519541"/>
    <lineage>
        <taxon>Eukaryota</taxon>
        <taxon>Metazoa</taxon>
        <taxon>Porifera</taxon>
        <taxon>Demospongiae</taxon>
        <taxon>Heteroscleromorpha</taxon>
        <taxon>Tetractinellida</taxon>
        <taxon>Astrophorina</taxon>
        <taxon>Geodiidae</taxon>
        <taxon>Geodia</taxon>
    </lineage>
</organism>
<dbReference type="FunFam" id="3.40.50.1100:FF:000003">
    <property type="entry name" value="Cystathionine beta-synthase"/>
    <property type="match status" value="1"/>
</dbReference>
<keyword evidence="9" id="KW-0548">Nucleotidyltransferase</keyword>